<evidence type="ECO:0000256" key="2">
    <source>
        <dbReference type="ARBA" id="ARBA00022980"/>
    </source>
</evidence>
<evidence type="ECO:0000313" key="5">
    <source>
        <dbReference type="EMBL" id="KAJ8298818.1"/>
    </source>
</evidence>
<dbReference type="PANTHER" id="PTHR36427">
    <property type="entry name" value="54S RIBOSOMAL PROTEIN L1, MITOCHONDRIAL"/>
    <property type="match status" value="1"/>
</dbReference>
<evidence type="ECO:0008006" key="7">
    <source>
        <dbReference type="Google" id="ProtNLM"/>
    </source>
</evidence>
<feature type="compositionally biased region" description="Acidic residues" evidence="4">
    <location>
        <begin position="345"/>
        <end position="356"/>
    </location>
</feature>
<name>A0ABQ9E036_TEGGR</name>
<dbReference type="EMBL" id="JARBDR010000921">
    <property type="protein sequence ID" value="KAJ8298818.1"/>
    <property type="molecule type" value="Genomic_DNA"/>
</dbReference>
<evidence type="ECO:0000313" key="6">
    <source>
        <dbReference type="Proteomes" id="UP001217089"/>
    </source>
</evidence>
<comment type="caution">
    <text evidence="5">The sequence shown here is derived from an EMBL/GenBank/DDBJ whole genome shotgun (WGS) entry which is preliminary data.</text>
</comment>
<dbReference type="InterPro" id="IPR023674">
    <property type="entry name" value="Ribosomal_uL1-like"/>
</dbReference>
<evidence type="ECO:0000256" key="4">
    <source>
        <dbReference type="SAM" id="MobiDB-lite"/>
    </source>
</evidence>
<dbReference type="Proteomes" id="UP001217089">
    <property type="component" value="Unassembled WGS sequence"/>
</dbReference>
<protein>
    <recommendedName>
        <fullName evidence="7">Mitochondrial ribosomal protein L1</fullName>
    </recommendedName>
</protein>
<dbReference type="InterPro" id="IPR016095">
    <property type="entry name" value="Ribosomal_uL1_3-a/b-sand"/>
</dbReference>
<keyword evidence="3" id="KW-0687">Ribonucleoprotein</keyword>
<dbReference type="InterPro" id="IPR028364">
    <property type="entry name" value="Ribosomal_uL1/biogenesis"/>
</dbReference>
<dbReference type="Gene3D" id="3.40.50.790">
    <property type="match status" value="1"/>
</dbReference>
<keyword evidence="6" id="KW-1185">Reference proteome</keyword>
<evidence type="ECO:0000256" key="1">
    <source>
        <dbReference type="ARBA" id="ARBA00010531"/>
    </source>
</evidence>
<dbReference type="Gene3D" id="3.30.190.20">
    <property type="match status" value="1"/>
</dbReference>
<sequence length="356" mass="40900">MLVLGSFLCRNLKTTITKATVCQINQIRLKNKRVHLKAPKEGKDEKKQVVIRRERTKVKTEIIPEFEDLKIVDHKYDYKPVEDVYIQAYYKSPEYTLTEIVTMHSETLQPAMMNSMNSMLYAEMKLDLRTKKKTKFSSEIRTVLSFPHDFEHGKVNRLAVFCEGKNEEDLANDLGAHQVGGKKLVDDLFNKHITDLGVDIVLTTPDFYSNLLKIRTVLGKYMPNRKAEGLLTVSDNIEEMMTAAKHGVIIESHKTDDQGVATLQAPFARLSMSYEQIYENLRTLCDIVASFKDGSISTYITSLAVLAPPSREKFLLNLKTDEFKDKEIPKTKSKQNKKSEKEHEEEIDDEDEEEKL</sequence>
<dbReference type="Pfam" id="PF00687">
    <property type="entry name" value="Ribosomal_L1"/>
    <property type="match status" value="1"/>
</dbReference>
<feature type="region of interest" description="Disordered" evidence="4">
    <location>
        <begin position="326"/>
        <end position="356"/>
    </location>
</feature>
<proteinExistence type="inferred from homology"/>
<evidence type="ECO:0000256" key="3">
    <source>
        <dbReference type="ARBA" id="ARBA00023274"/>
    </source>
</evidence>
<dbReference type="PANTHER" id="PTHR36427:SF3">
    <property type="entry name" value="LARGE RIBOSOMAL SUBUNIT PROTEIN UL1M"/>
    <property type="match status" value="1"/>
</dbReference>
<dbReference type="SUPFAM" id="SSF56808">
    <property type="entry name" value="Ribosomal protein L1"/>
    <property type="match status" value="1"/>
</dbReference>
<organism evidence="5 6">
    <name type="scientific">Tegillarca granosa</name>
    <name type="common">Malaysian cockle</name>
    <name type="synonym">Anadara granosa</name>
    <dbReference type="NCBI Taxonomy" id="220873"/>
    <lineage>
        <taxon>Eukaryota</taxon>
        <taxon>Metazoa</taxon>
        <taxon>Spiralia</taxon>
        <taxon>Lophotrochozoa</taxon>
        <taxon>Mollusca</taxon>
        <taxon>Bivalvia</taxon>
        <taxon>Autobranchia</taxon>
        <taxon>Pteriomorphia</taxon>
        <taxon>Arcoida</taxon>
        <taxon>Arcoidea</taxon>
        <taxon>Arcidae</taxon>
        <taxon>Tegillarca</taxon>
    </lineage>
</organism>
<gene>
    <name evidence="5" type="ORF">KUTeg_022878</name>
</gene>
<comment type="similarity">
    <text evidence="1">Belongs to the universal ribosomal protein uL1 family.</text>
</comment>
<reference evidence="5 6" key="1">
    <citation type="submission" date="2022-12" db="EMBL/GenBank/DDBJ databases">
        <title>Chromosome-level genome of Tegillarca granosa.</title>
        <authorList>
            <person name="Kim J."/>
        </authorList>
    </citation>
    <scope>NUCLEOTIDE SEQUENCE [LARGE SCALE GENOMIC DNA]</scope>
    <source>
        <strain evidence="5">Teg-2019</strain>
        <tissue evidence="5">Adductor muscle</tissue>
    </source>
</reference>
<accession>A0ABQ9E036</accession>
<keyword evidence="2" id="KW-0689">Ribosomal protein</keyword>